<dbReference type="AlphaFoldDB" id="A0AAW9R1C7"/>
<dbReference type="GO" id="GO:0000160">
    <property type="term" value="P:phosphorelay signal transduction system"/>
    <property type="evidence" value="ECO:0007669"/>
    <property type="project" value="UniProtKB-KW"/>
</dbReference>
<dbReference type="InterPro" id="IPR050595">
    <property type="entry name" value="Bact_response_regulator"/>
</dbReference>
<dbReference type="InterPro" id="IPR025497">
    <property type="entry name" value="PatA-like_N"/>
</dbReference>
<dbReference type="PANTHER" id="PTHR44591:SF3">
    <property type="entry name" value="RESPONSE REGULATORY DOMAIN-CONTAINING PROTEIN"/>
    <property type="match status" value="1"/>
</dbReference>
<dbReference type="InterPro" id="IPR024186">
    <property type="entry name" value="Sig_transdc_resp-reg_PatA"/>
</dbReference>
<evidence type="ECO:0000256" key="2">
    <source>
        <dbReference type="PIRNR" id="PIRNR005897"/>
    </source>
</evidence>
<dbReference type="RefSeq" id="WP_332867130.1">
    <property type="nucleotide sequence ID" value="NZ_JBAFSM010000055.1"/>
</dbReference>
<feature type="region of interest" description="Disordered" evidence="4">
    <location>
        <begin position="253"/>
        <end position="273"/>
    </location>
</feature>
<reference evidence="6 7" key="1">
    <citation type="submission" date="2024-01" db="EMBL/GenBank/DDBJ databases">
        <title>Genomic insights into the taxonomy and metabolism of the cyanobacterium Pannus brasiliensis CCIBt3594.</title>
        <authorList>
            <person name="Machado M."/>
            <person name="Botero N.B."/>
            <person name="Andreote A.P.D."/>
            <person name="Feitosa A.M.T."/>
            <person name="Popin R."/>
            <person name="Sivonen K."/>
            <person name="Fiore M.F."/>
        </authorList>
    </citation>
    <scope>NUCLEOTIDE SEQUENCE [LARGE SCALE GENOMIC DNA]</scope>
    <source>
        <strain evidence="6 7">CCIBt3594</strain>
    </source>
</reference>
<dbReference type="Pfam" id="PF14332">
    <property type="entry name" value="DUF4388"/>
    <property type="match status" value="1"/>
</dbReference>
<keyword evidence="1 3" id="KW-0597">Phosphoprotein</keyword>
<evidence type="ECO:0000256" key="3">
    <source>
        <dbReference type="PROSITE-ProRule" id="PRU00169"/>
    </source>
</evidence>
<keyword evidence="7" id="KW-1185">Reference proteome</keyword>
<organism evidence="6 7">
    <name type="scientific">Pannus brasiliensis CCIBt3594</name>
    <dbReference type="NCBI Taxonomy" id="1427578"/>
    <lineage>
        <taxon>Bacteria</taxon>
        <taxon>Bacillati</taxon>
        <taxon>Cyanobacteriota</taxon>
        <taxon>Cyanophyceae</taxon>
        <taxon>Oscillatoriophycideae</taxon>
        <taxon>Chroococcales</taxon>
        <taxon>Microcystaceae</taxon>
        <taxon>Pannus</taxon>
    </lineage>
</organism>
<protein>
    <recommendedName>
        <fullName evidence="2">Protein PatA</fullName>
    </recommendedName>
</protein>
<dbReference type="Pfam" id="PF00072">
    <property type="entry name" value="Response_reg"/>
    <property type="match status" value="1"/>
</dbReference>
<dbReference type="EMBL" id="JBAFSM010000055">
    <property type="protein sequence ID" value="MEG3439649.1"/>
    <property type="molecule type" value="Genomic_DNA"/>
</dbReference>
<evidence type="ECO:0000256" key="1">
    <source>
        <dbReference type="ARBA" id="ARBA00022553"/>
    </source>
</evidence>
<evidence type="ECO:0000313" key="6">
    <source>
        <dbReference type="EMBL" id="MEG3439649.1"/>
    </source>
</evidence>
<dbReference type="GO" id="GO:0030428">
    <property type="term" value="C:cell septum"/>
    <property type="evidence" value="ECO:0007669"/>
    <property type="project" value="UniProtKB-SubCell"/>
</dbReference>
<comment type="subcellular location">
    <subcellularLocation>
        <location evidence="2">Cell septum</location>
    </subcellularLocation>
</comment>
<proteinExistence type="evidence at transcript level"/>
<comment type="function">
    <text evidence="2">Controls heterocyst pattern formation.</text>
</comment>
<dbReference type="SMART" id="SM00448">
    <property type="entry name" value="REC"/>
    <property type="match status" value="1"/>
</dbReference>
<dbReference type="InterPro" id="IPR001789">
    <property type="entry name" value="Sig_transdc_resp-reg_receiver"/>
</dbReference>
<feature type="modified residue" description="4-aspartylphosphate" evidence="3">
    <location>
        <position position="332"/>
    </location>
</feature>
<evidence type="ECO:0000259" key="5">
    <source>
        <dbReference type="PROSITE" id="PS50110"/>
    </source>
</evidence>
<dbReference type="InterPro" id="IPR011006">
    <property type="entry name" value="CheY-like_superfamily"/>
</dbReference>
<dbReference type="PANTHER" id="PTHR44591">
    <property type="entry name" value="STRESS RESPONSE REGULATOR PROTEIN 1"/>
    <property type="match status" value="1"/>
</dbReference>
<keyword evidence="2" id="KW-0364">Heterocyst</keyword>
<dbReference type="SUPFAM" id="SSF52172">
    <property type="entry name" value="CheY-like"/>
    <property type="match status" value="1"/>
</dbReference>
<feature type="domain" description="Response regulatory" evidence="5">
    <location>
        <begin position="283"/>
        <end position="399"/>
    </location>
</feature>
<dbReference type="Proteomes" id="UP001328733">
    <property type="component" value="Unassembled WGS sequence"/>
</dbReference>
<sequence length="401" mass="45169">MLNPSLTPTESSNGAGEVLERFAQARASGCLLVTERAVEWRFYFHQGQLTHATNSIDPFERLERHLRGLSAVNSQLSGAVRERARSLFANAPPNENSPQTADYRAILWLIQQKYLNATETRSLVAHLAGEVLQSYLLLDTIAHEFIPYSPVPLVHLDYRSFLQDCRAKLQGWQKLAPHIQSSYQRPYLIEQGGIVQSLREQQRDKLKKILIGFNFRQLAVLLNQDPLVLARNLHPLIVKGAIRLRAPQSPFDRLPTLSRSPDARASLSAPEESVPTRKVARTNLVCVDDSPAMLKAIKQFLSGHDVEIHTITDPLKALREIVRLEPKLILLDVGMPNLDGYRLCRLIRNHSLFKETPIIMVTGNTGMIDRAKAKVAGATDYLTKPFSQSDLEQMVSKYLVF</sequence>
<keyword evidence="2" id="KW-0902">Two-component regulatory system</keyword>
<name>A0AAW9R1C7_9CHRO</name>
<comment type="caution">
    <text evidence="6">The sequence shown here is derived from an EMBL/GenBank/DDBJ whole genome shotgun (WGS) entry which is preliminary data.</text>
</comment>
<comment type="induction">
    <text evidence="2">By nitrogen starvation.</text>
</comment>
<dbReference type="PROSITE" id="PS50110">
    <property type="entry name" value="RESPONSE_REGULATORY"/>
    <property type="match status" value="1"/>
</dbReference>
<evidence type="ECO:0000313" key="7">
    <source>
        <dbReference type="Proteomes" id="UP001328733"/>
    </source>
</evidence>
<dbReference type="Gene3D" id="3.40.50.2300">
    <property type="match status" value="1"/>
</dbReference>
<dbReference type="PIRSF" id="PIRSF005897">
    <property type="entry name" value="RR_PatA"/>
    <property type="match status" value="1"/>
</dbReference>
<accession>A0AAW9R1C7</accession>
<evidence type="ECO:0000256" key="4">
    <source>
        <dbReference type="SAM" id="MobiDB-lite"/>
    </source>
</evidence>
<dbReference type="GO" id="GO:0043158">
    <property type="term" value="P:heterocyst development"/>
    <property type="evidence" value="ECO:0007669"/>
    <property type="project" value="UniProtKB-KW"/>
</dbReference>
<gene>
    <name evidence="6" type="ORF">V0288_21155</name>
</gene>